<dbReference type="EC" id="2.6.1.57" evidence="6"/>
<feature type="region of interest" description="Disordered" evidence="7">
    <location>
        <begin position="1"/>
        <end position="24"/>
    </location>
</feature>
<dbReference type="InterPro" id="IPR015421">
    <property type="entry name" value="PyrdxlP-dep_Trfase_major"/>
</dbReference>
<dbReference type="SUPFAM" id="SSF53383">
    <property type="entry name" value="PLP-dependent transferases"/>
    <property type="match status" value="1"/>
</dbReference>
<dbReference type="Pfam" id="PF00155">
    <property type="entry name" value="Aminotran_1_2"/>
    <property type="match status" value="1"/>
</dbReference>
<evidence type="ECO:0000256" key="6">
    <source>
        <dbReference type="HAMAP-Rule" id="MF_01513"/>
    </source>
</evidence>
<dbReference type="CDD" id="cd00609">
    <property type="entry name" value="AAT_like"/>
    <property type="match status" value="1"/>
</dbReference>
<reference evidence="9 10" key="1">
    <citation type="submission" date="2020-11" db="EMBL/GenBank/DDBJ databases">
        <title>A novel isolate from a Black sea contaminated sediment with potential to produce alkanes: Plantactinospora alkalitolerans sp. nov.</title>
        <authorList>
            <person name="Carro L."/>
            <person name="Veyisoglu A."/>
            <person name="Guven K."/>
            <person name="Schumann P."/>
            <person name="Klenk H.-P."/>
            <person name="Sahin N."/>
        </authorList>
    </citation>
    <scope>NUCLEOTIDE SEQUENCE [LARGE SCALE GENOMIC DNA]</scope>
    <source>
        <strain evidence="9 10">S1510</strain>
    </source>
</reference>
<feature type="domain" description="Aminotransferase class I/classII large" evidence="8">
    <location>
        <begin position="49"/>
        <end position="373"/>
    </location>
</feature>
<accession>A0ABS0H784</accession>
<evidence type="ECO:0000256" key="1">
    <source>
        <dbReference type="ARBA" id="ARBA00001933"/>
    </source>
</evidence>
<evidence type="ECO:0000313" key="10">
    <source>
        <dbReference type="Proteomes" id="UP000638560"/>
    </source>
</evidence>
<feature type="modified residue" description="N6-(pyridoxal phosphate)lysine" evidence="6">
    <location>
        <position position="241"/>
    </location>
</feature>
<comment type="catalytic activity">
    <reaction evidence="6">
        <text>an aromatic L-alpha-amino acid + 2-oxoglutarate = an aromatic oxo-acid + L-glutamate</text>
        <dbReference type="Rhea" id="RHEA:17533"/>
        <dbReference type="ChEBI" id="CHEBI:16810"/>
        <dbReference type="ChEBI" id="CHEBI:29985"/>
        <dbReference type="ChEBI" id="CHEBI:73309"/>
        <dbReference type="ChEBI" id="CHEBI:84824"/>
        <dbReference type="EC" id="2.6.1.57"/>
    </reaction>
</comment>
<dbReference type="PANTHER" id="PTHR43643">
    <property type="entry name" value="HISTIDINOL-PHOSPHATE AMINOTRANSFERASE 2"/>
    <property type="match status" value="1"/>
</dbReference>
<comment type="function">
    <text evidence="6">Aminotransferase that catalyzes the conversion of aromatic amino acids and 2-oxoglutarate into corresponding aromatic oxo acids and L-glutamate.</text>
</comment>
<dbReference type="PANTHER" id="PTHR43643:SF3">
    <property type="entry name" value="HISTIDINOL-PHOSPHATE AMINOTRANSFERASE"/>
    <property type="match status" value="1"/>
</dbReference>
<dbReference type="InterPro" id="IPR005861">
    <property type="entry name" value="HisP_aminotrans"/>
</dbReference>
<evidence type="ECO:0000313" key="9">
    <source>
        <dbReference type="EMBL" id="MBF9134335.1"/>
    </source>
</evidence>
<dbReference type="EMBL" id="JADPUN010000338">
    <property type="protein sequence ID" value="MBF9134335.1"/>
    <property type="molecule type" value="Genomic_DNA"/>
</dbReference>
<dbReference type="Gene3D" id="3.40.640.10">
    <property type="entry name" value="Type I PLP-dependent aspartate aminotransferase-like (Major domain)"/>
    <property type="match status" value="1"/>
</dbReference>
<comment type="caution">
    <text evidence="9">The sequence shown here is derived from an EMBL/GenBank/DDBJ whole genome shotgun (WGS) entry which is preliminary data.</text>
</comment>
<dbReference type="HAMAP" id="MF_01513">
    <property type="entry name" value="Phe_aminotrans_2"/>
    <property type="match status" value="1"/>
</dbReference>
<evidence type="ECO:0000256" key="2">
    <source>
        <dbReference type="ARBA" id="ARBA00011738"/>
    </source>
</evidence>
<keyword evidence="3 6" id="KW-0032">Aminotransferase</keyword>
<dbReference type="NCBIfam" id="NF002878">
    <property type="entry name" value="PRK03321.1"/>
    <property type="match status" value="1"/>
</dbReference>
<dbReference type="RefSeq" id="WP_196205818.1">
    <property type="nucleotide sequence ID" value="NZ_JADPUN010000338.1"/>
</dbReference>
<protein>
    <recommendedName>
        <fullName evidence="6">Aromatic amino acid aminotransferase</fullName>
        <shortName evidence="6">ArAT</shortName>
        <ecNumber evidence="6">2.6.1.57</ecNumber>
    </recommendedName>
</protein>
<dbReference type="HAMAP" id="MF_01023">
    <property type="entry name" value="HisC_aminotrans_2"/>
    <property type="match status" value="1"/>
</dbReference>
<dbReference type="InterPro" id="IPR001917">
    <property type="entry name" value="Aminotrans_II_pyridoxalP_BS"/>
</dbReference>
<dbReference type="InterPro" id="IPR050106">
    <property type="entry name" value="HistidinolP_aminotransfase"/>
</dbReference>
<name>A0ABS0H784_9ACTN</name>
<dbReference type="InterPro" id="IPR015424">
    <property type="entry name" value="PyrdxlP-dep_Trfase"/>
</dbReference>
<dbReference type="InterPro" id="IPR024892">
    <property type="entry name" value="ArAT"/>
</dbReference>
<dbReference type="InterPro" id="IPR004839">
    <property type="entry name" value="Aminotransferase_I/II_large"/>
</dbReference>
<keyword evidence="4 6" id="KW-0808">Transferase</keyword>
<comment type="subunit">
    <text evidence="2 6">Homodimer.</text>
</comment>
<keyword evidence="10" id="KW-1185">Reference proteome</keyword>
<dbReference type="GO" id="GO:0004400">
    <property type="term" value="F:histidinol-phosphate transaminase activity"/>
    <property type="evidence" value="ECO:0007669"/>
    <property type="project" value="UniProtKB-EC"/>
</dbReference>
<comment type="similarity">
    <text evidence="6">Belongs to the class-II pyridoxal-phosphate-dependent aminotransferase family.</text>
</comment>
<dbReference type="InterPro" id="IPR015422">
    <property type="entry name" value="PyrdxlP-dep_Trfase_small"/>
</dbReference>
<evidence type="ECO:0000259" key="8">
    <source>
        <dbReference type="Pfam" id="PF00155"/>
    </source>
</evidence>
<dbReference type="PROSITE" id="PS00599">
    <property type="entry name" value="AA_TRANSFER_CLASS_2"/>
    <property type="match status" value="1"/>
</dbReference>
<dbReference type="Gene3D" id="3.90.1150.10">
    <property type="entry name" value="Aspartate Aminotransferase, domain 1"/>
    <property type="match status" value="1"/>
</dbReference>
<gene>
    <name evidence="9" type="primary">hisC</name>
    <name evidence="6" type="synonym">pat</name>
    <name evidence="9" type="ORF">I0C86_36210</name>
</gene>
<evidence type="ECO:0000256" key="3">
    <source>
        <dbReference type="ARBA" id="ARBA00022576"/>
    </source>
</evidence>
<evidence type="ECO:0000256" key="5">
    <source>
        <dbReference type="ARBA" id="ARBA00022898"/>
    </source>
</evidence>
<dbReference type="Proteomes" id="UP000638560">
    <property type="component" value="Unassembled WGS sequence"/>
</dbReference>
<dbReference type="NCBIfam" id="TIGR01141">
    <property type="entry name" value="hisC"/>
    <property type="match status" value="1"/>
</dbReference>
<proteinExistence type="inferred from homology"/>
<comment type="cofactor">
    <cofactor evidence="1 6">
        <name>pyridoxal 5'-phosphate</name>
        <dbReference type="ChEBI" id="CHEBI:597326"/>
    </cofactor>
</comment>
<evidence type="ECO:0000256" key="4">
    <source>
        <dbReference type="ARBA" id="ARBA00022679"/>
    </source>
</evidence>
<organism evidence="9 10">
    <name type="scientific">Plantactinospora alkalitolerans</name>
    <dbReference type="NCBI Taxonomy" id="2789879"/>
    <lineage>
        <taxon>Bacteria</taxon>
        <taxon>Bacillati</taxon>
        <taxon>Actinomycetota</taxon>
        <taxon>Actinomycetes</taxon>
        <taxon>Micromonosporales</taxon>
        <taxon>Micromonosporaceae</taxon>
        <taxon>Plantactinospora</taxon>
    </lineage>
</organism>
<sequence>MTGSTNSTSGPGRRPPGPRLTRADLDALPNYVPGRSPADLARELGLPEAIKLASNEVPYGPLPGVVEAVAEAVAGAHRYPDMGVLALRDALAERYGVDADRIATGCGSVALAEHLVRATCLPGDEVVYSWRSFEAYPIIVATSGATSVRVPNDAGHGHDLAAMAAAVTDRTRLILVCNPNNPTGTSLRRAELDRFLDAVPDDVLVVLDEAYREFVTDAEVPDGLTAYGDRPNVVVLRTLSKAWGLAGLRIGFLVGHPEVAATVRKVVTPFSTSLAAQAGALAALRQADEVRRRCALVVAERDRVTEALRKRLPAGQVGGTVPESQANFVWLPLGDRSVTFGRACETRGIIVRPFAGEGVRVTIGTPAENDAFLAVADSALTT</sequence>
<keyword evidence="5 6" id="KW-0663">Pyridoxal phosphate</keyword>
<evidence type="ECO:0000256" key="7">
    <source>
        <dbReference type="SAM" id="MobiDB-lite"/>
    </source>
</evidence>